<gene>
    <name evidence="9" type="ORF">A5636_05620</name>
</gene>
<dbReference type="GO" id="GO:0036199">
    <property type="term" value="F:cholest-4-en-3-one 26-monooxygenase activity"/>
    <property type="evidence" value="ECO:0007669"/>
    <property type="project" value="TreeGrafter"/>
</dbReference>
<keyword evidence="3 8" id="KW-0349">Heme</keyword>
<keyword evidence="10" id="KW-1185">Reference proteome</keyword>
<dbReference type="Pfam" id="PF00067">
    <property type="entry name" value="p450"/>
    <property type="match status" value="1"/>
</dbReference>
<dbReference type="InterPro" id="IPR002397">
    <property type="entry name" value="Cyt_P450_B"/>
</dbReference>
<evidence type="ECO:0000256" key="2">
    <source>
        <dbReference type="ARBA" id="ARBA00010617"/>
    </source>
</evidence>
<evidence type="ECO:0000313" key="9">
    <source>
        <dbReference type="EMBL" id="OBK15546.1"/>
    </source>
</evidence>
<evidence type="ECO:0000256" key="5">
    <source>
        <dbReference type="ARBA" id="ARBA00023002"/>
    </source>
</evidence>
<dbReference type="AlphaFoldDB" id="A0A1A3N184"/>
<keyword evidence="7 8" id="KW-0503">Monooxygenase</keyword>
<dbReference type="EMBL" id="LZLQ01000082">
    <property type="protein sequence ID" value="OBK15546.1"/>
    <property type="molecule type" value="Genomic_DNA"/>
</dbReference>
<dbReference type="PROSITE" id="PS00086">
    <property type="entry name" value="CYTOCHROME_P450"/>
    <property type="match status" value="1"/>
</dbReference>
<dbReference type="InterPro" id="IPR036396">
    <property type="entry name" value="Cyt_P450_sf"/>
</dbReference>
<dbReference type="PRINTS" id="PR00359">
    <property type="entry name" value="BP450"/>
</dbReference>
<dbReference type="PANTHER" id="PTHR46696">
    <property type="entry name" value="P450, PUTATIVE (EUROFUNG)-RELATED"/>
    <property type="match status" value="1"/>
</dbReference>
<evidence type="ECO:0000256" key="3">
    <source>
        <dbReference type="ARBA" id="ARBA00022617"/>
    </source>
</evidence>
<protein>
    <submittedName>
        <fullName evidence="9">Cytochrome</fullName>
    </submittedName>
</protein>
<dbReference type="GO" id="GO:0008395">
    <property type="term" value="F:steroid hydroxylase activity"/>
    <property type="evidence" value="ECO:0007669"/>
    <property type="project" value="TreeGrafter"/>
</dbReference>
<dbReference type="GO" id="GO:0020037">
    <property type="term" value="F:heme binding"/>
    <property type="evidence" value="ECO:0007669"/>
    <property type="project" value="InterPro"/>
</dbReference>
<evidence type="ECO:0000256" key="7">
    <source>
        <dbReference type="ARBA" id="ARBA00023033"/>
    </source>
</evidence>
<dbReference type="InterPro" id="IPR017972">
    <property type="entry name" value="Cyt_P450_CS"/>
</dbReference>
<evidence type="ECO:0000256" key="4">
    <source>
        <dbReference type="ARBA" id="ARBA00022723"/>
    </source>
</evidence>
<accession>A0A1A3N184</accession>
<keyword evidence="6 8" id="KW-0408">Iron</keyword>
<dbReference type="Proteomes" id="UP000093629">
    <property type="component" value="Unassembled WGS sequence"/>
</dbReference>
<name>A0A1A3N184_MYCAS</name>
<comment type="similarity">
    <text evidence="2 8">Belongs to the cytochrome P450 family.</text>
</comment>
<organism evidence="9 10">
    <name type="scientific">Mycobacterium asiaticum</name>
    <dbReference type="NCBI Taxonomy" id="1790"/>
    <lineage>
        <taxon>Bacteria</taxon>
        <taxon>Bacillati</taxon>
        <taxon>Actinomycetota</taxon>
        <taxon>Actinomycetes</taxon>
        <taxon>Mycobacteriales</taxon>
        <taxon>Mycobacteriaceae</taxon>
        <taxon>Mycobacterium</taxon>
    </lineage>
</organism>
<dbReference type="InterPro" id="IPR001128">
    <property type="entry name" value="Cyt_P450"/>
</dbReference>
<dbReference type="PANTHER" id="PTHR46696:SF4">
    <property type="entry name" value="BIOTIN BIOSYNTHESIS CYTOCHROME P450"/>
    <property type="match status" value="1"/>
</dbReference>
<dbReference type="CDD" id="cd20625">
    <property type="entry name" value="CYP164-like"/>
    <property type="match status" value="1"/>
</dbReference>
<comment type="caution">
    <text evidence="9">The sequence shown here is derived from an EMBL/GenBank/DDBJ whole genome shotgun (WGS) entry which is preliminary data.</text>
</comment>
<dbReference type="FunFam" id="1.10.630.10:FF:000018">
    <property type="entry name" value="Cytochrome P450 monooxygenase"/>
    <property type="match status" value="1"/>
</dbReference>
<dbReference type="RefSeq" id="WP_065159029.1">
    <property type="nucleotide sequence ID" value="NZ_LZLQ01000082.1"/>
</dbReference>
<keyword evidence="5 8" id="KW-0560">Oxidoreductase</keyword>
<comment type="cofactor">
    <cofactor evidence="1">
        <name>heme</name>
        <dbReference type="ChEBI" id="CHEBI:30413"/>
    </cofactor>
</comment>
<evidence type="ECO:0000256" key="6">
    <source>
        <dbReference type="ARBA" id="ARBA00023004"/>
    </source>
</evidence>
<dbReference type="Gene3D" id="1.10.630.10">
    <property type="entry name" value="Cytochrome P450"/>
    <property type="match status" value="1"/>
</dbReference>
<keyword evidence="4 8" id="KW-0479">Metal-binding</keyword>
<dbReference type="GO" id="GO:0005506">
    <property type="term" value="F:iron ion binding"/>
    <property type="evidence" value="ECO:0007669"/>
    <property type="project" value="InterPro"/>
</dbReference>
<evidence type="ECO:0000313" key="10">
    <source>
        <dbReference type="Proteomes" id="UP000093629"/>
    </source>
</evidence>
<dbReference type="OrthoDB" id="142769at2"/>
<dbReference type="SUPFAM" id="SSF48264">
    <property type="entry name" value="Cytochrome P450"/>
    <property type="match status" value="1"/>
</dbReference>
<reference evidence="9 10" key="1">
    <citation type="submission" date="2016-06" db="EMBL/GenBank/DDBJ databases">
        <authorList>
            <person name="Kjaerup R.B."/>
            <person name="Dalgaard T.S."/>
            <person name="Juul-Madsen H.R."/>
        </authorList>
    </citation>
    <scope>NUCLEOTIDE SEQUENCE [LARGE SCALE GENOMIC DNA]</scope>
    <source>
        <strain evidence="9 10">1245139.5</strain>
    </source>
</reference>
<evidence type="ECO:0000256" key="1">
    <source>
        <dbReference type="ARBA" id="ARBA00001971"/>
    </source>
</evidence>
<sequence>MKDRLHWFAMHGVIRGIATVGIRRGDLQARLIADPTLGDNPVPFYDEVQRHGPLVRNRANYMAVDQRLAHDLLRSDDFHVIAFGDNLPAPLRWLERRTRDNRLHPMRPPSLLAVEPPDHTRYRKTVSAVFTSRAVNALRDRVEHTAAGLLDQLADRSGTVDIVGRYCAQLPITVISEILGVPEYDRRRVLEFGELAAPSLDVGLPWRQYQRVQRGVAGFNTWLVEHLGQLRRAPGDDLMSQLIQTAESGDAESYLDETELQAVAGLVLVAGFETTVNLLGNGIRLLLDHPEQLEKLRARPELWPNAVEEILRFDSPVQLTARVAGNDVEVAGVPIRKGEMVVIYLAAANRDPSVFAEPHRFDIERPNAGKHLSFSTGRHFCLGAALARAEGEVGLRTFFDHFPEVQAAGAGRRRSTRVLRGWSTLPVTLGPARSGAYERVCAAPSRLTPERRQG</sequence>
<dbReference type="GO" id="GO:0006707">
    <property type="term" value="P:cholesterol catabolic process"/>
    <property type="evidence" value="ECO:0007669"/>
    <property type="project" value="TreeGrafter"/>
</dbReference>
<proteinExistence type="inferred from homology"/>
<evidence type="ECO:0000256" key="8">
    <source>
        <dbReference type="RuleBase" id="RU000461"/>
    </source>
</evidence>